<evidence type="ECO:0000313" key="3">
    <source>
        <dbReference type="EMBL" id="KAK3048860.1"/>
    </source>
</evidence>
<accession>A0AAJ0D8A2</accession>
<keyword evidence="4" id="KW-1185">Reference proteome</keyword>
<feature type="transmembrane region" description="Helical" evidence="2">
    <location>
        <begin position="112"/>
        <end position="135"/>
    </location>
</feature>
<dbReference type="AlphaFoldDB" id="A0AAJ0D8A2"/>
<sequence>MATQVQTVTDGAQSTASGAQSTASGAQDKVQGYTSSILSGVQGFLGSIQAWAMGLLDRFFPPEQRAELLGKLQGFMLSNPKLSTFLGMNILLTGVPLGLFILFSLTVLIFSLLVGLILGLLAAVLFTLFCVGVALTIVLPFIFFTTAAACFLFLWGLGGYYILKWANSRGDTADEKPLLSSGSIGDSINNFTGGRLTGFMNSAKQQASKGDISGFSDENTKPKAEAPTNGSTKPEKQSVGVRNVSSQLHVPSTPQKATKATSGVTNNLNLGKKSANASGAVKGGLAMGGATAGLA</sequence>
<organism evidence="3 4">
    <name type="scientific">Extremus antarcticus</name>
    <dbReference type="NCBI Taxonomy" id="702011"/>
    <lineage>
        <taxon>Eukaryota</taxon>
        <taxon>Fungi</taxon>
        <taxon>Dikarya</taxon>
        <taxon>Ascomycota</taxon>
        <taxon>Pezizomycotina</taxon>
        <taxon>Dothideomycetes</taxon>
        <taxon>Dothideomycetidae</taxon>
        <taxon>Mycosphaerellales</taxon>
        <taxon>Extremaceae</taxon>
        <taxon>Extremus</taxon>
    </lineage>
</organism>
<dbReference type="Proteomes" id="UP001271007">
    <property type="component" value="Unassembled WGS sequence"/>
</dbReference>
<feature type="transmembrane region" description="Helical" evidence="2">
    <location>
        <begin position="85"/>
        <end position="105"/>
    </location>
</feature>
<keyword evidence="2" id="KW-0472">Membrane</keyword>
<feature type="transmembrane region" description="Helical" evidence="2">
    <location>
        <begin position="141"/>
        <end position="163"/>
    </location>
</feature>
<feature type="region of interest" description="Disordered" evidence="1">
    <location>
        <begin position="209"/>
        <end position="295"/>
    </location>
</feature>
<keyword evidence="2" id="KW-0812">Transmembrane</keyword>
<gene>
    <name evidence="3" type="ORF">LTR09_009755</name>
</gene>
<evidence type="ECO:0000256" key="2">
    <source>
        <dbReference type="SAM" id="Phobius"/>
    </source>
</evidence>
<comment type="caution">
    <text evidence="3">The sequence shown here is derived from an EMBL/GenBank/DDBJ whole genome shotgun (WGS) entry which is preliminary data.</text>
</comment>
<dbReference type="Pfam" id="PF16015">
    <property type="entry name" value="Promethin"/>
    <property type="match status" value="1"/>
</dbReference>
<evidence type="ECO:0000256" key="1">
    <source>
        <dbReference type="SAM" id="MobiDB-lite"/>
    </source>
</evidence>
<reference evidence="3" key="1">
    <citation type="submission" date="2023-04" db="EMBL/GenBank/DDBJ databases">
        <title>Black Yeasts Isolated from many extreme environments.</title>
        <authorList>
            <person name="Coleine C."/>
            <person name="Stajich J.E."/>
            <person name="Selbmann L."/>
        </authorList>
    </citation>
    <scope>NUCLEOTIDE SEQUENCE</scope>
    <source>
        <strain evidence="3">CCFEE 5312</strain>
    </source>
</reference>
<dbReference type="EMBL" id="JAWDJX010000044">
    <property type="protein sequence ID" value="KAK3048860.1"/>
    <property type="molecule type" value="Genomic_DNA"/>
</dbReference>
<feature type="compositionally biased region" description="Gly residues" evidence="1">
    <location>
        <begin position="281"/>
        <end position="295"/>
    </location>
</feature>
<keyword evidence="2" id="KW-1133">Transmembrane helix</keyword>
<evidence type="ECO:0000313" key="4">
    <source>
        <dbReference type="Proteomes" id="UP001271007"/>
    </source>
</evidence>
<proteinExistence type="predicted"/>
<feature type="compositionally biased region" description="Polar residues" evidence="1">
    <location>
        <begin position="243"/>
        <end position="269"/>
    </location>
</feature>
<protein>
    <submittedName>
        <fullName evidence="3">Uncharacterized protein</fullName>
    </submittedName>
</protein>
<name>A0AAJ0D8A2_9PEZI</name>